<keyword evidence="6 9" id="KW-1133">Transmembrane helix</keyword>
<evidence type="ECO:0000256" key="5">
    <source>
        <dbReference type="ARBA" id="ARBA00022792"/>
    </source>
</evidence>
<keyword evidence="4 9" id="KW-0812">Transmembrane</keyword>
<dbReference type="PANTHER" id="PTHR10485">
    <property type="entry name" value="MITOCHONDRIAL IMPORT INNER MEMBRANE TRANSLOCASE SUBUNIT TIM-17"/>
    <property type="match status" value="1"/>
</dbReference>
<dbReference type="GO" id="GO:0030150">
    <property type="term" value="P:protein import into mitochondrial matrix"/>
    <property type="evidence" value="ECO:0007669"/>
    <property type="project" value="TreeGrafter"/>
</dbReference>
<evidence type="ECO:0000313" key="10">
    <source>
        <dbReference type="Ensembl" id="ENSCPRP00005007642.1"/>
    </source>
</evidence>
<evidence type="ECO:0000256" key="3">
    <source>
        <dbReference type="ARBA" id="ARBA00008444"/>
    </source>
</evidence>
<dbReference type="OMA" id="WEPCPWR"/>
<keyword evidence="8 9" id="KW-0472">Membrane</keyword>
<accession>A0A7M4ECI5</accession>
<evidence type="ECO:0000256" key="7">
    <source>
        <dbReference type="ARBA" id="ARBA00023128"/>
    </source>
</evidence>
<organism evidence="10 11">
    <name type="scientific">Crocodylus porosus</name>
    <name type="common">Saltwater crocodile</name>
    <name type="synonym">Estuarine crocodile</name>
    <dbReference type="NCBI Taxonomy" id="8502"/>
    <lineage>
        <taxon>Eukaryota</taxon>
        <taxon>Metazoa</taxon>
        <taxon>Chordata</taxon>
        <taxon>Craniata</taxon>
        <taxon>Vertebrata</taxon>
        <taxon>Euteleostomi</taxon>
        <taxon>Archelosauria</taxon>
        <taxon>Archosauria</taxon>
        <taxon>Crocodylia</taxon>
        <taxon>Longirostres</taxon>
        <taxon>Crocodylidae</taxon>
        <taxon>Crocodylus</taxon>
    </lineage>
</organism>
<name>A0A7M4ECI5_CROPO</name>
<evidence type="ECO:0000313" key="11">
    <source>
        <dbReference type="Proteomes" id="UP000594220"/>
    </source>
</evidence>
<evidence type="ECO:0000256" key="8">
    <source>
        <dbReference type="ARBA" id="ARBA00023136"/>
    </source>
</evidence>
<evidence type="ECO:0000256" key="9">
    <source>
        <dbReference type="SAM" id="Phobius"/>
    </source>
</evidence>
<evidence type="ECO:0000256" key="2">
    <source>
        <dbReference type="ARBA" id="ARBA00004448"/>
    </source>
</evidence>
<comment type="subcellular location">
    <subcellularLocation>
        <location evidence="2">Mitochondrion inner membrane</location>
        <topology evidence="2">Multi-pass membrane protein</topology>
    </subcellularLocation>
</comment>
<evidence type="ECO:0000256" key="4">
    <source>
        <dbReference type="ARBA" id="ARBA00022692"/>
    </source>
</evidence>
<dbReference type="Proteomes" id="UP000594220">
    <property type="component" value="Unplaced"/>
</dbReference>
<keyword evidence="5" id="KW-0999">Mitochondrion inner membrane</keyword>
<comment type="function">
    <text evidence="1">Essential component of the TIM23 complex, a complex that mediates the translocation of transit peptide-containing proteins across the mitochondrial inner membrane.</text>
</comment>
<keyword evidence="7" id="KW-0496">Mitochondrion</keyword>
<evidence type="ECO:0000256" key="6">
    <source>
        <dbReference type="ARBA" id="ARBA00022989"/>
    </source>
</evidence>
<feature type="transmembrane region" description="Helical" evidence="9">
    <location>
        <begin position="118"/>
        <end position="141"/>
    </location>
</feature>
<dbReference type="GO" id="GO:0008320">
    <property type="term" value="F:protein transmembrane transporter activity"/>
    <property type="evidence" value="ECO:0007669"/>
    <property type="project" value="TreeGrafter"/>
</dbReference>
<sequence>PWGSSDPSALSCQGMGSYSPASVGDYGSAFTMGILSGSILQAVKGFSNALVVICHWLWGSINAMWVQAPQIGSGFLVWGSLFIIDCELVQMQGKEGPWNSITSEALTGTLLTSCSNPLAMVGFPMIGGIFLALIEGLRILLTHFMVQQLQNPTPFMKNPIQLPSKDSCTPTSYSGYRQYQ</sequence>
<proteinExistence type="inferred from homology"/>
<reference evidence="10" key="2">
    <citation type="submission" date="2025-09" db="UniProtKB">
        <authorList>
            <consortium name="Ensembl"/>
        </authorList>
    </citation>
    <scope>IDENTIFICATION</scope>
</reference>
<reference evidence="10" key="1">
    <citation type="submission" date="2025-08" db="UniProtKB">
        <authorList>
            <consortium name="Ensembl"/>
        </authorList>
    </citation>
    <scope>IDENTIFICATION</scope>
</reference>
<protein>
    <submittedName>
        <fullName evidence="10">Translocase of inner mitochondrial membrane 17B</fullName>
    </submittedName>
</protein>
<dbReference type="Ensembl" id="ENSCPRT00005008961.1">
    <property type="protein sequence ID" value="ENSCPRP00005007642.1"/>
    <property type="gene ID" value="ENSCPRG00005005430.1"/>
</dbReference>
<dbReference type="Pfam" id="PF02466">
    <property type="entry name" value="Tim17"/>
    <property type="match status" value="1"/>
</dbReference>
<keyword evidence="11" id="KW-1185">Reference proteome</keyword>
<comment type="similarity">
    <text evidence="3">Belongs to the Tim17/Tim22/Tim23 family.</text>
</comment>
<dbReference type="AlphaFoldDB" id="A0A7M4ECI5"/>
<dbReference type="GeneTree" id="ENSGT00390000017780"/>
<dbReference type="GO" id="GO:0005744">
    <property type="term" value="C:TIM23 mitochondrial import inner membrane translocase complex"/>
    <property type="evidence" value="ECO:0007669"/>
    <property type="project" value="Ensembl"/>
</dbReference>
<evidence type="ECO:0000256" key="1">
    <source>
        <dbReference type="ARBA" id="ARBA00002959"/>
    </source>
</evidence>
<dbReference type="PANTHER" id="PTHR10485:SF2">
    <property type="entry name" value="MITOCHONDRIAL IMPORT INNER MEMBRANE TRANSLOCASE SUBUNIT TIM17-B"/>
    <property type="match status" value="1"/>
</dbReference>
<gene>
    <name evidence="10" type="primary">TIMM17B</name>
</gene>